<feature type="transmembrane region" description="Helical" evidence="1">
    <location>
        <begin position="40"/>
        <end position="61"/>
    </location>
</feature>
<evidence type="ECO:0000313" key="3">
    <source>
        <dbReference type="Proteomes" id="UP001610818"/>
    </source>
</evidence>
<sequence>MQLKLMYVITAVLVALLAALAGSFVTVIEGGRPTAALKNGALAFAGSLSLLIVVMGALGVVGS</sequence>
<organism evidence="2 3">
    <name type="scientific">Streptomyces longisporoflavus</name>
    <dbReference type="NCBI Taxonomy" id="28044"/>
    <lineage>
        <taxon>Bacteria</taxon>
        <taxon>Bacillati</taxon>
        <taxon>Actinomycetota</taxon>
        <taxon>Actinomycetes</taxon>
        <taxon>Kitasatosporales</taxon>
        <taxon>Streptomycetaceae</taxon>
        <taxon>Streptomyces</taxon>
    </lineage>
</organism>
<evidence type="ECO:0000256" key="1">
    <source>
        <dbReference type="SAM" id="Phobius"/>
    </source>
</evidence>
<dbReference type="RefSeq" id="WP_397716089.1">
    <property type="nucleotide sequence ID" value="NZ_JBIRGN010000006.1"/>
</dbReference>
<name>A0ABW7QXH3_9ACTN</name>
<keyword evidence="3" id="KW-1185">Reference proteome</keyword>
<accession>A0ABW7QXH3</accession>
<dbReference type="EMBL" id="JBIRGQ010000006">
    <property type="protein sequence ID" value="MFH8549702.1"/>
    <property type="molecule type" value="Genomic_DNA"/>
</dbReference>
<dbReference type="Proteomes" id="UP001610818">
    <property type="component" value="Unassembled WGS sequence"/>
</dbReference>
<proteinExistence type="predicted"/>
<keyword evidence="1" id="KW-1133">Transmembrane helix</keyword>
<evidence type="ECO:0000313" key="2">
    <source>
        <dbReference type="EMBL" id="MFH8549702.1"/>
    </source>
</evidence>
<protein>
    <submittedName>
        <fullName evidence="2">Uncharacterized protein</fullName>
    </submittedName>
</protein>
<feature type="transmembrane region" description="Helical" evidence="1">
    <location>
        <begin position="6"/>
        <end position="28"/>
    </location>
</feature>
<keyword evidence="1" id="KW-0472">Membrane</keyword>
<gene>
    <name evidence="2" type="ORF">ACH4F9_32330</name>
</gene>
<reference evidence="2 3" key="1">
    <citation type="submission" date="2024-10" db="EMBL/GenBank/DDBJ databases">
        <title>The Natural Products Discovery Center: Release of the First 8490 Sequenced Strains for Exploring Actinobacteria Biosynthetic Diversity.</title>
        <authorList>
            <person name="Kalkreuter E."/>
            <person name="Kautsar S.A."/>
            <person name="Yang D."/>
            <person name="Bader C.D."/>
            <person name="Teijaro C.N."/>
            <person name="Fluegel L."/>
            <person name="Davis C.M."/>
            <person name="Simpson J.R."/>
            <person name="Lauterbach L."/>
            <person name="Steele A.D."/>
            <person name="Gui C."/>
            <person name="Meng S."/>
            <person name="Li G."/>
            <person name="Viehrig K."/>
            <person name="Ye F."/>
            <person name="Su P."/>
            <person name="Kiefer A.F."/>
            <person name="Nichols A."/>
            <person name="Cepeda A.J."/>
            <person name="Yan W."/>
            <person name="Fan B."/>
            <person name="Jiang Y."/>
            <person name="Adhikari A."/>
            <person name="Zheng C.-J."/>
            <person name="Schuster L."/>
            <person name="Cowan T.M."/>
            <person name="Smanski M.J."/>
            <person name="Chevrette M.G."/>
            <person name="De Carvalho L.P.S."/>
            <person name="Shen B."/>
        </authorList>
    </citation>
    <scope>NUCLEOTIDE SEQUENCE [LARGE SCALE GENOMIC DNA]</scope>
    <source>
        <strain evidence="2 3">NPDC017990</strain>
    </source>
</reference>
<comment type="caution">
    <text evidence="2">The sequence shown here is derived from an EMBL/GenBank/DDBJ whole genome shotgun (WGS) entry which is preliminary data.</text>
</comment>
<keyword evidence="1" id="KW-0812">Transmembrane</keyword>